<dbReference type="Proteomes" id="UP000178935">
    <property type="component" value="Unassembled WGS sequence"/>
</dbReference>
<proteinExistence type="predicted"/>
<dbReference type="Pfam" id="PF07826">
    <property type="entry name" value="IMP_cyclohyd"/>
    <property type="match status" value="1"/>
</dbReference>
<evidence type="ECO:0000313" key="4">
    <source>
        <dbReference type="Proteomes" id="UP000178935"/>
    </source>
</evidence>
<sequence length="245" mass="26761">MTSHWEIAKKNFVKLKDNPYPGRGMVVGLSSVGKFLVLVYWIMGRGENSRNRVFCHDGKGRVFTEAADPAKVTDPRNIIYNAMMEGGGIYVVSNGVQTDAVVTGLVSGMTFSQLLAGFKYEDDPPNSTSRITAVCGISSGGGCVEFSLLRKSFLGDSCDRLTFCYDQLDAGLGLCMTTYMGDGNPLPAFIGEPYLLPIDSNNIYTVAKEFWEALNEANRVALVVKFVDLSTGTSTVKIINKYRKV</sequence>
<dbReference type="EMBL" id="MHPU01000003">
    <property type="protein sequence ID" value="OGZ89719.1"/>
    <property type="molecule type" value="Genomic_DNA"/>
</dbReference>
<evidence type="ECO:0000259" key="2">
    <source>
        <dbReference type="Pfam" id="PF07826"/>
    </source>
</evidence>
<evidence type="ECO:0000256" key="1">
    <source>
        <dbReference type="SAM" id="Phobius"/>
    </source>
</evidence>
<keyword evidence="1" id="KW-0472">Membrane</keyword>
<dbReference type="SUPFAM" id="SSF75569">
    <property type="entry name" value="Archaeal IMP cyclohydrolase PurO"/>
    <property type="match status" value="1"/>
</dbReference>
<dbReference type="GO" id="GO:0003937">
    <property type="term" value="F:IMP cyclohydrolase activity"/>
    <property type="evidence" value="ECO:0007669"/>
    <property type="project" value="InterPro"/>
</dbReference>
<accession>A0A1G2JRE1</accession>
<dbReference type="AlphaFoldDB" id="A0A1G2JRE1"/>
<organism evidence="3 4">
    <name type="scientific">Candidatus Staskawiczbacteria bacterium RIFOXYD1_FULL_32_13</name>
    <dbReference type="NCBI Taxonomy" id="1802234"/>
    <lineage>
        <taxon>Bacteria</taxon>
        <taxon>Candidatus Staskawicziibacteriota</taxon>
    </lineage>
</organism>
<feature type="domain" description="Inosine monophosphate cyclohydrolase-like" evidence="2">
    <location>
        <begin position="20"/>
        <end position="228"/>
    </location>
</feature>
<dbReference type="InterPro" id="IPR036795">
    <property type="entry name" value="IMP_cyclohydrolase-like_sf"/>
</dbReference>
<keyword evidence="1" id="KW-0812">Transmembrane</keyword>
<comment type="caution">
    <text evidence="3">The sequence shown here is derived from an EMBL/GenBank/DDBJ whole genome shotgun (WGS) entry which is preliminary data.</text>
</comment>
<dbReference type="GO" id="GO:0006188">
    <property type="term" value="P:IMP biosynthetic process"/>
    <property type="evidence" value="ECO:0007669"/>
    <property type="project" value="InterPro"/>
</dbReference>
<gene>
    <name evidence="3" type="ORF">A2561_00325</name>
</gene>
<dbReference type="InterPro" id="IPR020600">
    <property type="entry name" value="IMP_cyclohydrolase-like"/>
</dbReference>
<keyword evidence="1" id="KW-1133">Transmembrane helix</keyword>
<dbReference type="Gene3D" id="3.60.20.20">
    <property type="entry name" value="Inosine monophosphate cyclohydrolase-like"/>
    <property type="match status" value="1"/>
</dbReference>
<evidence type="ECO:0000313" key="3">
    <source>
        <dbReference type="EMBL" id="OGZ89719.1"/>
    </source>
</evidence>
<reference evidence="3 4" key="1">
    <citation type="journal article" date="2016" name="Nat. Commun.">
        <title>Thousands of microbial genomes shed light on interconnected biogeochemical processes in an aquifer system.</title>
        <authorList>
            <person name="Anantharaman K."/>
            <person name="Brown C.T."/>
            <person name="Hug L.A."/>
            <person name="Sharon I."/>
            <person name="Castelle C.J."/>
            <person name="Probst A.J."/>
            <person name="Thomas B.C."/>
            <person name="Singh A."/>
            <person name="Wilkins M.J."/>
            <person name="Karaoz U."/>
            <person name="Brodie E.L."/>
            <person name="Williams K.H."/>
            <person name="Hubbard S.S."/>
            <person name="Banfield J.F."/>
        </authorList>
    </citation>
    <scope>NUCLEOTIDE SEQUENCE [LARGE SCALE GENOMIC DNA]</scope>
</reference>
<name>A0A1G2JRE1_9BACT</name>
<protein>
    <recommendedName>
        <fullName evidence="2">Inosine monophosphate cyclohydrolase-like domain-containing protein</fullName>
    </recommendedName>
</protein>
<feature type="transmembrane region" description="Helical" evidence="1">
    <location>
        <begin position="20"/>
        <end position="42"/>
    </location>
</feature>